<dbReference type="STRING" id="48256.CLHUN_24010"/>
<keyword evidence="2 8" id="KW-0597">Phosphoprotein</keyword>
<evidence type="ECO:0000256" key="2">
    <source>
        <dbReference type="ARBA" id="ARBA00022553"/>
    </source>
</evidence>
<keyword evidence="13" id="KW-1185">Reference proteome</keyword>
<feature type="DNA-binding region" description="OmpR/PhoB-type" evidence="9">
    <location>
        <begin position="130"/>
        <end position="229"/>
    </location>
</feature>
<dbReference type="AlphaFoldDB" id="A0A1V4SKC0"/>
<feature type="domain" description="OmpR/PhoB-type" evidence="11">
    <location>
        <begin position="130"/>
        <end position="229"/>
    </location>
</feature>
<sequence length="230" mass="26020">MSQLKKILVVDDEHKIVDVVKSYLEHSGYRVFTAFSGNEALRLFEKAGPDLVILDLMLPDISGTAILSQIRKQSKVPVIMLTARVEEEDILNGLDTGADDYVTKPFSPRQLVARAAAVLRRTASEMSVPEEVLVLGDIVIDALKHEVKKKDEIINVTPNEYKILQTMLRYPNKTFTREELIAIAFGEDFEGFDRTIDTHIKNLRQKIEDNPKSPQYLQTVHGVGYRLAVR</sequence>
<gene>
    <name evidence="12" type="primary">phoP_2</name>
    <name evidence="12" type="ORF">CLHUN_24010</name>
</gene>
<organism evidence="12 13">
    <name type="scientific">Ruminiclostridium hungatei</name>
    <name type="common">Clostridium hungatei</name>
    <dbReference type="NCBI Taxonomy" id="48256"/>
    <lineage>
        <taxon>Bacteria</taxon>
        <taxon>Bacillati</taxon>
        <taxon>Bacillota</taxon>
        <taxon>Clostridia</taxon>
        <taxon>Eubacteriales</taxon>
        <taxon>Oscillospiraceae</taxon>
        <taxon>Ruminiclostridium</taxon>
    </lineage>
</organism>
<evidence type="ECO:0000256" key="6">
    <source>
        <dbReference type="ARBA" id="ARBA00023163"/>
    </source>
</evidence>
<dbReference type="RefSeq" id="WP_080064830.1">
    <property type="nucleotide sequence ID" value="NZ_MZGX01000015.1"/>
</dbReference>
<dbReference type="FunFam" id="3.40.50.2300:FF:000001">
    <property type="entry name" value="DNA-binding response regulator PhoB"/>
    <property type="match status" value="1"/>
</dbReference>
<feature type="modified residue" description="4-aspartylphosphate" evidence="8">
    <location>
        <position position="55"/>
    </location>
</feature>
<keyword evidence="6" id="KW-0804">Transcription</keyword>
<dbReference type="InterPro" id="IPR011006">
    <property type="entry name" value="CheY-like_superfamily"/>
</dbReference>
<dbReference type="EMBL" id="MZGX01000015">
    <property type="protein sequence ID" value="OPX43681.1"/>
    <property type="molecule type" value="Genomic_DNA"/>
</dbReference>
<feature type="domain" description="Response regulatory" evidence="10">
    <location>
        <begin position="6"/>
        <end position="119"/>
    </location>
</feature>
<dbReference type="CDD" id="cd17574">
    <property type="entry name" value="REC_OmpR"/>
    <property type="match status" value="1"/>
</dbReference>
<evidence type="ECO:0000256" key="7">
    <source>
        <dbReference type="ARBA" id="ARBA00024867"/>
    </source>
</evidence>
<dbReference type="GO" id="GO:0005829">
    <property type="term" value="C:cytosol"/>
    <property type="evidence" value="ECO:0007669"/>
    <property type="project" value="TreeGrafter"/>
</dbReference>
<dbReference type="FunFam" id="1.10.10.10:FF:000018">
    <property type="entry name" value="DNA-binding response regulator ResD"/>
    <property type="match status" value="1"/>
</dbReference>
<dbReference type="GO" id="GO:0006355">
    <property type="term" value="P:regulation of DNA-templated transcription"/>
    <property type="evidence" value="ECO:0007669"/>
    <property type="project" value="InterPro"/>
</dbReference>
<evidence type="ECO:0000256" key="8">
    <source>
        <dbReference type="PROSITE-ProRule" id="PRU00169"/>
    </source>
</evidence>
<keyword evidence="5 9" id="KW-0238">DNA-binding</keyword>
<evidence type="ECO:0000259" key="10">
    <source>
        <dbReference type="PROSITE" id="PS50110"/>
    </source>
</evidence>
<dbReference type="InterPro" id="IPR039420">
    <property type="entry name" value="WalR-like"/>
</dbReference>
<keyword evidence="3" id="KW-0902">Two-component regulatory system</keyword>
<dbReference type="InterPro" id="IPR001789">
    <property type="entry name" value="Sig_transdc_resp-reg_receiver"/>
</dbReference>
<evidence type="ECO:0000313" key="13">
    <source>
        <dbReference type="Proteomes" id="UP000191554"/>
    </source>
</evidence>
<dbReference type="SUPFAM" id="SSF52172">
    <property type="entry name" value="CheY-like"/>
    <property type="match status" value="1"/>
</dbReference>
<comment type="caution">
    <text evidence="12">The sequence shown here is derived from an EMBL/GenBank/DDBJ whole genome shotgun (WGS) entry which is preliminary data.</text>
</comment>
<dbReference type="Gene3D" id="6.10.250.690">
    <property type="match status" value="1"/>
</dbReference>
<dbReference type="InterPro" id="IPR001867">
    <property type="entry name" value="OmpR/PhoB-type_DNA-bd"/>
</dbReference>
<dbReference type="Pfam" id="PF00072">
    <property type="entry name" value="Response_reg"/>
    <property type="match status" value="1"/>
</dbReference>
<proteinExistence type="predicted"/>
<dbReference type="PANTHER" id="PTHR48111">
    <property type="entry name" value="REGULATOR OF RPOS"/>
    <property type="match status" value="1"/>
</dbReference>
<dbReference type="SMART" id="SM00862">
    <property type="entry name" value="Trans_reg_C"/>
    <property type="match status" value="1"/>
</dbReference>
<dbReference type="Proteomes" id="UP000191554">
    <property type="component" value="Unassembled WGS sequence"/>
</dbReference>
<dbReference type="SMART" id="SM00448">
    <property type="entry name" value="REC"/>
    <property type="match status" value="1"/>
</dbReference>
<dbReference type="PANTHER" id="PTHR48111:SF73">
    <property type="entry name" value="ALKALINE PHOSPHATASE SYNTHESIS TRANSCRIPTIONAL REGULATORY PROTEIN PHOP"/>
    <property type="match status" value="1"/>
</dbReference>
<dbReference type="Pfam" id="PF00486">
    <property type="entry name" value="Trans_reg_C"/>
    <property type="match status" value="1"/>
</dbReference>
<evidence type="ECO:0000256" key="5">
    <source>
        <dbReference type="ARBA" id="ARBA00023125"/>
    </source>
</evidence>
<dbReference type="InterPro" id="IPR036388">
    <property type="entry name" value="WH-like_DNA-bd_sf"/>
</dbReference>
<accession>A0A1V4SKC0</accession>
<evidence type="ECO:0000313" key="12">
    <source>
        <dbReference type="EMBL" id="OPX43681.1"/>
    </source>
</evidence>
<dbReference type="CDD" id="cd00383">
    <property type="entry name" value="trans_reg_C"/>
    <property type="match status" value="1"/>
</dbReference>
<evidence type="ECO:0000256" key="4">
    <source>
        <dbReference type="ARBA" id="ARBA00023015"/>
    </source>
</evidence>
<dbReference type="OrthoDB" id="9790442at2"/>
<evidence type="ECO:0000256" key="1">
    <source>
        <dbReference type="ARBA" id="ARBA00018672"/>
    </source>
</evidence>
<name>A0A1V4SKC0_RUMHU</name>
<dbReference type="PROSITE" id="PS51755">
    <property type="entry name" value="OMPR_PHOB"/>
    <property type="match status" value="1"/>
</dbReference>
<dbReference type="InterPro" id="IPR016032">
    <property type="entry name" value="Sig_transdc_resp-reg_C-effctor"/>
</dbReference>
<dbReference type="Gene3D" id="1.10.10.10">
    <property type="entry name" value="Winged helix-like DNA-binding domain superfamily/Winged helix DNA-binding domain"/>
    <property type="match status" value="1"/>
</dbReference>
<dbReference type="PROSITE" id="PS50110">
    <property type="entry name" value="RESPONSE_REGULATORY"/>
    <property type="match status" value="1"/>
</dbReference>
<dbReference type="GO" id="GO:0032993">
    <property type="term" value="C:protein-DNA complex"/>
    <property type="evidence" value="ECO:0007669"/>
    <property type="project" value="TreeGrafter"/>
</dbReference>
<evidence type="ECO:0000256" key="9">
    <source>
        <dbReference type="PROSITE-ProRule" id="PRU01091"/>
    </source>
</evidence>
<keyword evidence="4" id="KW-0805">Transcription regulation</keyword>
<comment type="function">
    <text evidence="7">May play the central regulatory role in sporulation. It may be an element of the effector pathway responsible for the activation of sporulation genes in response to nutritional stress. Spo0A may act in concert with spo0H (a sigma factor) to control the expression of some genes that are critical to the sporulation process.</text>
</comment>
<dbReference type="GO" id="GO:0000156">
    <property type="term" value="F:phosphorelay response regulator activity"/>
    <property type="evidence" value="ECO:0007669"/>
    <property type="project" value="TreeGrafter"/>
</dbReference>
<dbReference type="GO" id="GO:0000976">
    <property type="term" value="F:transcription cis-regulatory region binding"/>
    <property type="evidence" value="ECO:0007669"/>
    <property type="project" value="TreeGrafter"/>
</dbReference>
<protein>
    <recommendedName>
        <fullName evidence="1">Stage 0 sporulation protein A homolog</fullName>
    </recommendedName>
</protein>
<evidence type="ECO:0000259" key="11">
    <source>
        <dbReference type="PROSITE" id="PS51755"/>
    </source>
</evidence>
<dbReference type="Gene3D" id="3.40.50.2300">
    <property type="match status" value="1"/>
</dbReference>
<evidence type="ECO:0000256" key="3">
    <source>
        <dbReference type="ARBA" id="ARBA00023012"/>
    </source>
</evidence>
<dbReference type="SUPFAM" id="SSF46894">
    <property type="entry name" value="C-terminal effector domain of the bipartite response regulators"/>
    <property type="match status" value="1"/>
</dbReference>
<reference evidence="12 13" key="1">
    <citation type="submission" date="2017-03" db="EMBL/GenBank/DDBJ databases">
        <title>Genome sequence of Clostridium hungatei DSM 14427.</title>
        <authorList>
            <person name="Poehlein A."/>
            <person name="Daniel R."/>
        </authorList>
    </citation>
    <scope>NUCLEOTIDE SEQUENCE [LARGE SCALE GENOMIC DNA]</scope>
    <source>
        <strain evidence="12 13">DSM 14427</strain>
    </source>
</reference>